<feature type="signal peptide" evidence="2">
    <location>
        <begin position="1"/>
        <end position="17"/>
    </location>
</feature>
<evidence type="ECO:0000256" key="1">
    <source>
        <dbReference type="SAM" id="MobiDB-lite"/>
    </source>
</evidence>
<name>A0A6M4H7C7_9PROT</name>
<evidence type="ECO:0000313" key="4">
    <source>
        <dbReference type="Proteomes" id="UP000503096"/>
    </source>
</evidence>
<keyword evidence="4" id="KW-1185">Reference proteome</keyword>
<feature type="compositionally biased region" description="Low complexity" evidence="1">
    <location>
        <begin position="146"/>
        <end position="156"/>
    </location>
</feature>
<dbReference type="KEGG" id="upl:DSM104440_00677"/>
<sequence>MLAGALAFQFLPLTAFAQLPSPRVVSPETEKRIQLARERGFWIIEEGDYLYRIARNFAPDEAGARVLVDELRELNPNALMNGAAAKLVVGARLHLPRRLLVAPDASATAQAPPLSPPAPATAPPVSVPPIASAPPRTPIAAPPRAPGAAGAISSATPPAPMGVPPIAPGAPAPTPAPPIVPPVVASAYTDRTLMGVSEEQELGLDNRPRDGSPGLKQWGVELRSEHREHSTAGTTQADGVAFRYAMETERYGDFALLGQVTHFRSNPPRGEEERVIGSATLIQENFGIAPGWFATSSLGVVRPILPFFLTTSYRVNMSTSMLSGFQTSISSPQDEIRLGVGRIGQLTGFGIQQFERSQGEQATAAYARRLNRDWSVGAAAIAVRDSLSVPDHVTTTIGIDREFNSSGPGVKAQVALTDDQQAAGWFDSQVRSGRMMHRFGAYYVDPDFKFGDGGSARDTRGAYWRGEYRGAANFYGFGIETSSDNLERNPERGGSDNIGGYANATLRLDRTLQVGGGGSMRQEDPRTAGGIPRKVGYANLFLSKTWGLGVTRLDANTNTSRPTTGFTERTNYVAWYQDWPRLGSVDLQTQLSQTNENLERGDTIRRLASVTARGPLYGNLQWDATLSYVDVDDPRGSERNYNAAVSLDWNPAPSWTVLLTWFRNSIQPGADNLLSPFVKENALQLTVRYEGSSGTPYPGVSGGRSSTGRVTGSIFYDENGDGVRQANERGAPGVQVILDDRQAAVTDSDGRYTFALVPAGVHRLRVSVDRVPLPWGLDDETPREVRVDVRGDVRTDVGLKRVAP</sequence>
<reference evidence="3 4" key="1">
    <citation type="submission" date="2020-04" db="EMBL/GenBank/DDBJ databases">
        <title>Usitatibacter rugosus gen. nov., sp. nov. and Usitatibacter palustris sp. nov., novel members of Usitatibacteraceae fam. nov. within the order Nitrosomonadales isolated from soil.</title>
        <authorList>
            <person name="Huber K.J."/>
            <person name="Neumann-Schaal M."/>
            <person name="Geppert A."/>
            <person name="Luckner M."/>
            <person name="Wanner G."/>
            <person name="Overmann J."/>
        </authorList>
    </citation>
    <scope>NUCLEOTIDE SEQUENCE [LARGE SCALE GENOMIC DNA]</scope>
    <source>
        <strain evidence="3 4">Swamp67</strain>
    </source>
</reference>
<dbReference type="AlphaFoldDB" id="A0A6M4H7C7"/>
<accession>A0A6M4H7C7</accession>
<dbReference type="Gene3D" id="2.60.40.10">
    <property type="entry name" value="Immunoglobulins"/>
    <property type="match status" value="1"/>
</dbReference>
<dbReference type="InParanoid" id="A0A6M4H7C7"/>
<keyword evidence="2" id="KW-0732">Signal</keyword>
<dbReference type="Proteomes" id="UP000503096">
    <property type="component" value="Chromosome"/>
</dbReference>
<dbReference type="InterPro" id="IPR013783">
    <property type="entry name" value="Ig-like_fold"/>
</dbReference>
<proteinExistence type="predicted"/>
<dbReference type="SUPFAM" id="SSF117074">
    <property type="entry name" value="Hypothetical protein PA1324"/>
    <property type="match status" value="1"/>
</dbReference>
<dbReference type="EMBL" id="CP053073">
    <property type="protein sequence ID" value="QJR13887.1"/>
    <property type="molecule type" value="Genomic_DNA"/>
</dbReference>
<gene>
    <name evidence="3" type="ORF">DSM104440_00677</name>
</gene>
<feature type="compositionally biased region" description="Pro residues" evidence="1">
    <location>
        <begin position="157"/>
        <end position="169"/>
    </location>
</feature>
<protein>
    <submittedName>
        <fullName evidence="3">Uncharacterized protein</fullName>
    </submittedName>
</protein>
<evidence type="ECO:0000256" key="2">
    <source>
        <dbReference type="SAM" id="SignalP"/>
    </source>
</evidence>
<evidence type="ECO:0000313" key="3">
    <source>
        <dbReference type="EMBL" id="QJR13887.1"/>
    </source>
</evidence>
<feature type="region of interest" description="Disordered" evidence="1">
    <location>
        <begin position="108"/>
        <end position="169"/>
    </location>
</feature>
<organism evidence="3 4">
    <name type="scientific">Usitatibacter palustris</name>
    <dbReference type="NCBI Taxonomy" id="2732487"/>
    <lineage>
        <taxon>Bacteria</taxon>
        <taxon>Pseudomonadati</taxon>
        <taxon>Pseudomonadota</taxon>
        <taxon>Betaproteobacteria</taxon>
        <taxon>Nitrosomonadales</taxon>
        <taxon>Usitatibacteraceae</taxon>
        <taxon>Usitatibacter</taxon>
    </lineage>
</organism>
<feature type="compositionally biased region" description="Pro residues" evidence="1">
    <location>
        <begin position="113"/>
        <end position="145"/>
    </location>
</feature>
<feature type="chain" id="PRO_5026803192" evidence="2">
    <location>
        <begin position="18"/>
        <end position="804"/>
    </location>
</feature>